<proteinExistence type="predicted"/>
<keyword evidence="3" id="KW-1185">Reference proteome</keyword>
<dbReference type="EMBL" id="KZ819324">
    <property type="protein sequence ID" value="PWN21682.1"/>
    <property type="molecule type" value="Genomic_DNA"/>
</dbReference>
<sequence>MPTEPRKRSKSVGSPVQAFYQNACSQGYMGEVDWPSDGGTLEEANRELERLEGRENAQIVILGLVRGGSVAAREDRDLCCSQGGKITGQIQLQGYRGHPATLDQEDWEKVSRVEKENFIGFKMLDNPEKWVLTWQPGLYTEIHCGLPVMSKPQKQSVGDPSPPWSLPKASM</sequence>
<evidence type="ECO:0000256" key="1">
    <source>
        <dbReference type="SAM" id="MobiDB-lite"/>
    </source>
</evidence>
<reference evidence="2 3" key="1">
    <citation type="journal article" date="2018" name="Mol. Biol. Evol.">
        <title>Broad Genomic Sampling Reveals a Smut Pathogenic Ancestry of the Fungal Clade Ustilaginomycotina.</title>
        <authorList>
            <person name="Kijpornyongpan T."/>
            <person name="Mondo S.J."/>
            <person name="Barry K."/>
            <person name="Sandor L."/>
            <person name="Lee J."/>
            <person name="Lipzen A."/>
            <person name="Pangilinan J."/>
            <person name="LaButti K."/>
            <person name="Hainaut M."/>
            <person name="Henrissat B."/>
            <person name="Grigoriev I.V."/>
            <person name="Spatafora J.W."/>
            <person name="Aime M.C."/>
        </authorList>
    </citation>
    <scope>NUCLEOTIDE SEQUENCE [LARGE SCALE GENOMIC DNA]</scope>
    <source>
        <strain evidence="2 3">MCA 4718</strain>
    </source>
</reference>
<protein>
    <submittedName>
        <fullName evidence="2">Uncharacterized protein</fullName>
    </submittedName>
</protein>
<dbReference type="Proteomes" id="UP000245942">
    <property type="component" value="Unassembled WGS sequence"/>
</dbReference>
<dbReference type="GeneID" id="37012846"/>
<accession>A0A316U935</accession>
<gene>
    <name evidence="2" type="ORF">BCV69DRAFT_276506</name>
</gene>
<evidence type="ECO:0000313" key="3">
    <source>
        <dbReference type="Proteomes" id="UP000245942"/>
    </source>
</evidence>
<dbReference type="AlphaFoldDB" id="A0A316U935"/>
<organism evidence="2 3">
    <name type="scientific">Pseudomicrostroma glucosiphilum</name>
    <dbReference type="NCBI Taxonomy" id="1684307"/>
    <lineage>
        <taxon>Eukaryota</taxon>
        <taxon>Fungi</taxon>
        <taxon>Dikarya</taxon>
        <taxon>Basidiomycota</taxon>
        <taxon>Ustilaginomycotina</taxon>
        <taxon>Exobasidiomycetes</taxon>
        <taxon>Microstromatales</taxon>
        <taxon>Microstromatales incertae sedis</taxon>
        <taxon>Pseudomicrostroma</taxon>
    </lineage>
</organism>
<name>A0A316U935_9BASI</name>
<feature type="region of interest" description="Disordered" evidence="1">
    <location>
        <begin position="151"/>
        <end position="171"/>
    </location>
</feature>
<dbReference type="RefSeq" id="XP_025348842.1">
    <property type="nucleotide sequence ID" value="XM_025491112.1"/>
</dbReference>
<evidence type="ECO:0000313" key="2">
    <source>
        <dbReference type="EMBL" id="PWN21682.1"/>
    </source>
</evidence>